<evidence type="ECO:0000259" key="3">
    <source>
        <dbReference type="Pfam" id="PF10350"/>
    </source>
</evidence>
<protein>
    <submittedName>
        <fullName evidence="6">HEAT repeat protein-like protein</fullName>
    </submittedName>
</protein>
<dbReference type="PANTHER" id="PTHR14387">
    <property type="entry name" value="THADA/DEATH RECEPTOR INTERACTING PROTEIN"/>
    <property type="match status" value="1"/>
</dbReference>
<evidence type="ECO:0000256" key="2">
    <source>
        <dbReference type="ARBA" id="ARBA00022694"/>
    </source>
</evidence>
<accession>A0A6A6UYQ2</accession>
<dbReference type="InterPro" id="IPR051954">
    <property type="entry name" value="tRNA_methyltransferase_THADA"/>
</dbReference>
<evidence type="ECO:0000256" key="1">
    <source>
        <dbReference type="ARBA" id="ARBA00010409"/>
    </source>
</evidence>
<organism evidence="6 7">
    <name type="scientific">Sporormia fimetaria CBS 119925</name>
    <dbReference type="NCBI Taxonomy" id="1340428"/>
    <lineage>
        <taxon>Eukaryota</taxon>
        <taxon>Fungi</taxon>
        <taxon>Dikarya</taxon>
        <taxon>Ascomycota</taxon>
        <taxon>Pezizomycotina</taxon>
        <taxon>Dothideomycetes</taxon>
        <taxon>Pleosporomycetidae</taxon>
        <taxon>Pleosporales</taxon>
        <taxon>Sporormiaceae</taxon>
        <taxon>Sporormia</taxon>
    </lineage>
</organism>
<dbReference type="Pfam" id="PF26523">
    <property type="entry name" value="Trm732_C"/>
    <property type="match status" value="1"/>
</dbReference>
<evidence type="ECO:0000313" key="6">
    <source>
        <dbReference type="EMBL" id="KAF2742863.1"/>
    </source>
</evidence>
<reference evidence="6" key="1">
    <citation type="journal article" date="2020" name="Stud. Mycol.">
        <title>101 Dothideomycetes genomes: a test case for predicting lifestyles and emergence of pathogens.</title>
        <authorList>
            <person name="Haridas S."/>
            <person name="Albert R."/>
            <person name="Binder M."/>
            <person name="Bloem J."/>
            <person name="Labutti K."/>
            <person name="Salamov A."/>
            <person name="Andreopoulos B."/>
            <person name="Baker S."/>
            <person name="Barry K."/>
            <person name="Bills G."/>
            <person name="Bluhm B."/>
            <person name="Cannon C."/>
            <person name="Castanera R."/>
            <person name="Culley D."/>
            <person name="Daum C."/>
            <person name="Ezra D."/>
            <person name="Gonzalez J."/>
            <person name="Henrissat B."/>
            <person name="Kuo A."/>
            <person name="Liang C."/>
            <person name="Lipzen A."/>
            <person name="Lutzoni F."/>
            <person name="Magnuson J."/>
            <person name="Mondo S."/>
            <person name="Nolan M."/>
            <person name="Ohm R."/>
            <person name="Pangilinan J."/>
            <person name="Park H.-J."/>
            <person name="Ramirez L."/>
            <person name="Alfaro M."/>
            <person name="Sun H."/>
            <person name="Tritt A."/>
            <person name="Yoshinaga Y."/>
            <person name="Zwiers L.-H."/>
            <person name="Turgeon B."/>
            <person name="Goodwin S."/>
            <person name="Spatafora J."/>
            <person name="Crous P."/>
            <person name="Grigoriev I."/>
        </authorList>
    </citation>
    <scope>NUCLEOTIDE SEQUENCE</scope>
    <source>
        <strain evidence="6">CBS 119925</strain>
    </source>
</reference>
<sequence length="1667" mass="187295">MADQIASLGVPVPEKQLRDLARDPLRALHSEGDQQDTERNIKGLQNLLDIALQTAEAAELSLSHRAAAFNLLCAIIDRWQASCEGSLQEILLDDSIWLRAFDIYLQRSDTTKSKATRQVLLTLTGVLMKSQSPRSTELKSNATLVFVEIICQRRDRLQVKPALQGLAHFLQKDISSVDELMELYRAHVVGQSKKANNAQLLQEILRSFLSWIVHHDTALSAGHLIKNFLTCVRQVQGEGFGLHISPMWIEPVVETLASWQDRVQEFMTHVFPHCFLPDTSEYVRFLSYLHLGKHLASADGLPEQLRAYDAVENGLETSEEFTILLAALQSGKELGIIKDVERQNSTIEIKDGFLYMPVKTFSVWLSDPEAEVRLAGLFMSVYSTAVTRPISPGVFQLLKRNLVHLHTDTDANFRKELLNRVQRLLERLRGSTATIAKTESTHGNSTRSPIQFAKRCTRSGKYTLALPRTSAVAKPFQFMLWYTQFLEWELRPTSSYQRRITALKALTIVLKSGLDPNVPHEELSKSAQGQLRWAHIMHISNPRLMRLLLDLILDPFDDIRSAAASLLELCLDSSSAEWSTATLLKIPKFLQRAETMMLRTGRADQADAVARTYSLLFSRCSKGIPEALKSKSDGLWTKSAILRYLITQLERTVDVASQDLSGAVNGRPVHGIFAALGYLLDQDNFYPNFSTLSEDESHSLRDLHVRIISCFKRLWSCIQDVLCADAPEGHVPEDLEEEASLDTKEILSYSWRGLKEASILLRTVITKAPLGSDKGSILSAGDVEELGKLCFVQLVELRHRGAFSTVAQTFAAFCRRCMTAQDAQLRHLPEIWYQDAVACIQAKASAITRRSAGIPALISAILAAEQPLGGPLFIRAMKDLYAEASQEAISTNIEESRLPQVHALNCIKDTFTTSKLSAVSEAWIGEGLDLAARTINSNIWPIRNCGLMLFKALIERLLGSDEAQDWTEQAREKSSRFSYNKYPHLLDILSNLLDPKGRLQESMETVQGGSPMDLHGAEGVFPALQILRQAPPHDPHRHNILQSVIHLLKSPHWHLRDMAARTIVSLHLPSELPGGIKMLAGLLGSQSNSQHGLLLSLKYMLRQYLRTRERVVAEELNDTLAEIQIQSAVIGEKSCPFTQAAFIDLFNLCDMELFQRSEVEQTGYIWSRLSSSLLLDFDDIATGDPSHSLLKRSLLTAALVHGLAPGREARITLPGKKTGSGNLFYAGLEDPDACCDLLDAYEVILRYRSSGSTVNKSDLLLPIFRLVLSKARSDDMIGKTQAILAEGFSIETTRDKVFDSLLYFDDPDWPGSGYLMDSELGASIVLFEKRCLEGSPAIMQSALYLLAYFLDFAVRRSSVERDEVHYFLVRYTRILRMAIIDTNPFDTRIAAVRSLSALDTVWIPYRYNNSKVAATIVGLSVILYDLLNDDDDEIREEAAIVTSKLMRAQGFQSSQKEAVPLITVQRLGKFFSTNFSDFKPLCKEALRRLTATRTGEKLLTRPFADILAEERKEDDALFAQEKQNLYKDDTEDLTFWADVLRRMSPAAVSRTYVSRLRRWVLEGLDTLTQTARNEVDGPLGWTTKAEVFTLGMRVICAADLVLRWEVDRASEVLLALRKFADIGAESDLNGLWLESVEHMLEESVTWCVRRARRDLRRIQIELIPHRL</sequence>
<keyword evidence="2" id="KW-0819">tRNA processing</keyword>
<dbReference type="OrthoDB" id="73997at2759"/>
<keyword evidence="7" id="KW-1185">Reference proteome</keyword>
<feature type="domain" description="DUF2428" evidence="3">
    <location>
        <begin position="703"/>
        <end position="940"/>
    </location>
</feature>
<proteinExistence type="inferred from homology"/>
<dbReference type="Proteomes" id="UP000799440">
    <property type="component" value="Unassembled WGS sequence"/>
</dbReference>
<dbReference type="PANTHER" id="PTHR14387:SF0">
    <property type="entry name" value="DUF2428 DOMAIN-CONTAINING PROTEIN"/>
    <property type="match status" value="1"/>
</dbReference>
<dbReference type="InterPro" id="IPR019442">
    <property type="entry name" value="THADA/TRM732_DUF2428"/>
</dbReference>
<comment type="similarity">
    <text evidence="1">Belongs to the THADA family.</text>
</comment>
<evidence type="ECO:0000259" key="4">
    <source>
        <dbReference type="Pfam" id="PF25150"/>
    </source>
</evidence>
<dbReference type="EMBL" id="MU006603">
    <property type="protein sequence ID" value="KAF2742863.1"/>
    <property type="molecule type" value="Genomic_DNA"/>
</dbReference>
<dbReference type="InterPro" id="IPR056842">
    <property type="entry name" value="THADA-like_TPR_C"/>
</dbReference>
<feature type="domain" description="tRNA (32-2'-O)-methyltransferase regulator THADA-like C-terminal TPR repeats region" evidence="5">
    <location>
        <begin position="943"/>
        <end position="1099"/>
    </location>
</feature>
<feature type="domain" description="tRNA (32-2'-O)-methyltransferase regulator THADA-like TPR repeats region" evidence="4">
    <location>
        <begin position="314"/>
        <end position="560"/>
    </location>
</feature>
<evidence type="ECO:0000259" key="5">
    <source>
        <dbReference type="Pfam" id="PF25151"/>
    </source>
</evidence>
<evidence type="ECO:0000313" key="7">
    <source>
        <dbReference type="Proteomes" id="UP000799440"/>
    </source>
</evidence>
<gene>
    <name evidence="6" type="ORF">M011DRAFT_452434</name>
</gene>
<name>A0A6A6UYQ2_9PLEO</name>
<dbReference type="SUPFAM" id="SSF48371">
    <property type="entry name" value="ARM repeat"/>
    <property type="match status" value="1"/>
</dbReference>
<dbReference type="GO" id="GO:0030488">
    <property type="term" value="P:tRNA methylation"/>
    <property type="evidence" value="ECO:0007669"/>
    <property type="project" value="TreeGrafter"/>
</dbReference>
<dbReference type="Pfam" id="PF25150">
    <property type="entry name" value="TPR_Trm732"/>
    <property type="match status" value="1"/>
</dbReference>
<dbReference type="GO" id="GO:0005829">
    <property type="term" value="C:cytosol"/>
    <property type="evidence" value="ECO:0007669"/>
    <property type="project" value="TreeGrafter"/>
</dbReference>
<dbReference type="Pfam" id="PF25151">
    <property type="entry name" value="TPR_Trm732_C"/>
    <property type="match status" value="1"/>
</dbReference>
<dbReference type="Pfam" id="PF10350">
    <property type="entry name" value="DUF2428"/>
    <property type="match status" value="1"/>
</dbReference>
<dbReference type="InterPro" id="IPR056843">
    <property type="entry name" value="THADA-like_TPR"/>
</dbReference>
<dbReference type="InterPro" id="IPR016024">
    <property type="entry name" value="ARM-type_fold"/>
</dbReference>